<name>A0A1Y1RY68_9SPIO</name>
<dbReference type="OrthoDB" id="371375at2"/>
<evidence type="ECO:0000256" key="1">
    <source>
        <dbReference type="ARBA" id="ARBA00023125"/>
    </source>
</evidence>
<dbReference type="GO" id="GO:0000160">
    <property type="term" value="P:phosphorelay signal transduction system"/>
    <property type="evidence" value="ECO:0007669"/>
    <property type="project" value="InterPro"/>
</dbReference>
<evidence type="ECO:0000313" key="5">
    <source>
        <dbReference type="Proteomes" id="UP000192343"/>
    </source>
</evidence>
<dbReference type="PROSITE" id="PS51755">
    <property type="entry name" value="OMPR_PHOB"/>
    <property type="match status" value="1"/>
</dbReference>
<dbReference type="Proteomes" id="UP000192343">
    <property type="component" value="Unassembled WGS sequence"/>
</dbReference>
<keyword evidence="1 2" id="KW-0238">DNA-binding</keyword>
<reference evidence="4 5" key="1">
    <citation type="submission" date="2017-03" db="EMBL/GenBank/DDBJ databases">
        <title>Draft Genome sequence of Marispirochaeta sp. strain JC444.</title>
        <authorList>
            <person name="Shivani Y."/>
            <person name="Subhash Y."/>
            <person name="Sasikala C."/>
            <person name="Ramana C."/>
        </authorList>
    </citation>
    <scope>NUCLEOTIDE SEQUENCE [LARGE SCALE GENOMIC DNA]</scope>
    <source>
        <strain evidence="4 5">JC444</strain>
    </source>
</reference>
<dbReference type="Gene3D" id="1.10.10.10">
    <property type="entry name" value="Winged helix-like DNA-binding domain superfamily/Winged helix DNA-binding domain"/>
    <property type="match status" value="1"/>
</dbReference>
<feature type="domain" description="OmpR/PhoB-type" evidence="3">
    <location>
        <begin position="127"/>
        <end position="228"/>
    </location>
</feature>
<dbReference type="GO" id="GO:0003677">
    <property type="term" value="F:DNA binding"/>
    <property type="evidence" value="ECO:0007669"/>
    <property type="project" value="UniProtKB-UniRule"/>
</dbReference>
<dbReference type="GO" id="GO:0006355">
    <property type="term" value="P:regulation of DNA-templated transcription"/>
    <property type="evidence" value="ECO:0007669"/>
    <property type="project" value="InterPro"/>
</dbReference>
<gene>
    <name evidence="4" type="ORF">B4O97_12085</name>
</gene>
<accession>A0A1Y1RY68</accession>
<dbReference type="EMBL" id="MWQY01000012">
    <property type="protein sequence ID" value="ORC34679.1"/>
    <property type="molecule type" value="Genomic_DNA"/>
</dbReference>
<proteinExistence type="predicted"/>
<evidence type="ECO:0000256" key="2">
    <source>
        <dbReference type="PROSITE-ProRule" id="PRU01091"/>
    </source>
</evidence>
<keyword evidence="5" id="KW-1185">Reference proteome</keyword>
<organism evidence="4 5">
    <name type="scientific">Marispirochaeta aestuarii</name>
    <dbReference type="NCBI Taxonomy" id="1963862"/>
    <lineage>
        <taxon>Bacteria</taxon>
        <taxon>Pseudomonadati</taxon>
        <taxon>Spirochaetota</taxon>
        <taxon>Spirochaetia</taxon>
        <taxon>Spirochaetales</taxon>
        <taxon>Spirochaetaceae</taxon>
        <taxon>Marispirochaeta</taxon>
    </lineage>
</organism>
<dbReference type="SMART" id="SM00862">
    <property type="entry name" value="Trans_reg_C"/>
    <property type="match status" value="1"/>
</dbReference>
<dbReference type="RefSeq" id="WP_083051140.1">
    <property type="nucleotide sequence ID" value="NZ_MWQY01000012.1"/>
</dbReference>
<evidence type="ECO:0000259" key="3">
    <source>
        <dbReference type="PROSITE" id="PS51755"/>
    </source>
</evidence>
<dbReference type="SUPFAM" id="SSF46894">
    <property type="entry name" value="C-terminal effector domain of the bipartite response regulators"/>
    <property type="match status" value="1"/>
</dbReference>
<dbReference type="InterPro" id="IPR001867">
    <property type="entry name" value="OmpR/PhoB-type_DNA-bd"/>
</dbReference>
<feature type="DNA-binding region" description="OmpR/PhoB-type" evidence="2">
    <location>
        <begin position="127"/>
        <end position="228"/>
    </location>
</feature>
<dbReference type="InterPro" id="IPR036388">
    <property type="entry name" value="WH-like_DNA-bd_sf"/>
</dbReference>
<dbReference type="InterPro" id="IPR016032">
    <property type="entry name" value="Sig_transdc_resp-reg_C-effctor"/>
</dbReference>
<comment type="caution">
    <text evidence="4">The sequence shown here is derived from an EMBL/GenBank/DDBJ whole genome shotgun (WGS) entry which is preliminary data.</text>
</comment>
<dbReference type="AlphaFoldDB" id="A0A1Y1RY68"/>
<dbReference type="Pfam" id="PF00486">
    <property type="entry name" value="Trans_reg_C"/>
    <property type="match status" value="1"/>
</dbReference>
<evidence type="ECO:0000313" key="4">
    <source>
        <dbReference type="EMBL" id="ORC34679.1"/>
    </source>
</evidence>
<protein>
    <recommendedName>
        <fullName evidence="3">OmpR/PhoB-type domain-containing protein</fullName>
    </recommendedName>
</protein>
<sequence length="228" mass="25959">MKADQSGLIPEKNVYTSFFSGVSQGILVNLAPREEELELRLNLFARENRGIAFCFSDEPLTDTRIDLYLIPLSCLFWLRSVPFLTGKAVFVYGPAYGLPGSFLAGCSDYLKEPWDERELLTRAQQIRNAVNLDYPWGDLRLRNNECLGPGGSAILSPAEETILRTLVRNRQKRVEKELLSYLLWGVHREESRAIDMHIAKLRKKMKAALPPEVRTVILTCRPGGYMLR</sequence>
<dbReference type="CDD" id="cd00383">
    <property type="entry name" value="trans_reg_C"/>
    <property type="match status" value="1"/>
</dbReference>
<dbReference type="STRING" id="1963862.B4O97_12085"/>